<protein>
    <submittedName>
        <fullName evidence="1">Uncharacterized protein</fullName>
    </submittedName>
</protein>
<organism evidence="1">
    <name type="scientific">Arundo donax</name>
    <name type="common">Giant reed</name>
    <name type="synonym">Donax arundinaceus</name>
    <dbReference type="NCBI Taxonomy" id="35708"/>
    <lineage>
        <taxon>Eukaryota</taxon>
        <taxon>Viridiplantae</taxon>
        <taxon>Streptophyta</taxon>
        <taxon>Embryophyta</taxon>
        <taxon>Tracheophyta</taxon>
        <taxon>Spermatophyta</taxon>
        <taxon>Magnoliopsida</taxon>
        <taxon>Liliopsida</taxon>
        <taxon>Poales</taxon>
        <taxon>Poaceae</taxon>
        <taxon>PACMAD clade</taxon>
        <taxon>Arundinoideae</taxon>
        <taxon>Arundineae</taxon>
        <taxon>Arundo</taxon>
    </lineage>
</organism>
<evidence type="ECO:0000313" key="1">
    <source>
        <dbReference type="EMBL" id="JAD49856.1"/>
    </source>
</evidence>
<proteinExistence type="predicted"/>
<sequence length="11" mass="1403">MFMLCQTNWKT</sequence>
<reference evidence="1" key="2">
    <citation type="journal article" date="2015" name="Data Brief">
        <title>Shoot transcriptome of the giant reed, Arundo donax.</title>
        <authorList>
            <person name="Barrero R.A."/>
            <person name="Guerrero F.D."/>
            <person name="Moolhuijzen P."/>
            <person name="Goolsby J.A."/>
            <person name="Tidwell J."/>
            <person name="Bellgard S.E."/>
            <person name="Bellgard M.I."/>
        </authorList>
    </citation>
    <scope>NUCLEOTIDE SEQUENCE</scope>
    <source>
        <tissue evidence="1">Shoot tissue taken approximately 20 cm above the soil surface</tissue>
    </source>
</reference>
<name>A0A0A9AFC5_ARUDO</name>
<reference evidence="1" key="1">
    <citation type="submission" date="2014-09" db="EMBL/GenBank/DDBJ databases">
        <authorList>
            <person name="Magalhaes I.L.F."/>
            <person name="Oliveira U."/>
            <person name="Santos F.R."/>
            <person name="Vidigal T.H.D.A."/>
            <person name="Brescovit A.D."/>
            <person name="Santos A.J."/>
        </authorList>
    </citation>
    <scope>NUCLEOTIDE SEQUENCE</scope>
    <source>
        <tissue evidence="1">Shoot tissue taken approximately 20 cm above the soil surface</tissue>
    </source>
</reference>
<accession>A0A0A9AFC5</accession>
<dbReference type="EMBL" id="GBRH01248039">
    <property type="protein sequence ID" value="JAD49856.1"/>
    <property type="molecule type" value="Transcribed_RNA"/>
</dbReference>